<keyword evidence="7" id="KW-1185">Reference proteome</keyword>
<organism evidence="6 7">
    <name type="scientific">Nematostella vectensis</name>
    <name type="common">Starlet sea anemone</name>
    <dbReference type="NCBI Taxonomy" id="45351"/>
    <lineage>
        <taxon>Eukaryota</taxon>
        <taxon>Metazoa</taxon>
        <taxon>Cnidaria</taxon>
        <taxon>Anthozoa</taxon>
        <taxon>Hexacorallia</taxon>
        <taxon>Actiniaria</taxon>
        <taxon>Edwardsiidae</taxon>
        <taxon>Nematostella</taxon>
    </lineage>
</organism>
<accession>A7T6A0</accession>
<name>A7T6A0_NEMVE</name>
<reference evidence="6 7" key="1">
    <citation type="journal article" date="2007" name="Science">
        <title>Sea anemone genome reveals ancestral eumetazoan gene repertoire and genomic organization.</title>
        <authorList>
            <person name="Putnam N.H."/>
            <person name="Srivastava M."/>
            <person name="Hellsten U."/>
            <person name="Dirks B."/>
            <person name="Chapman J."/>
            <person name="Salamov A."/>
            <person name="Terry A."/>
            <person name="Shapiro H."/>
            <person name="Lindquist E."/>
            <person name="Kapitonov V.V."/>
            <person name="Jurka J."/>
            <person name="Genikhovich G."/>
            <person name="Grigoriev I.V."/>
            <person name="Lucas S.M."/>
            <person name="Steele R.E."/>
            <person name="Finnerty J.R."/>
            <person name="Technau U."/>
            <person name="Martindale M.Q."/>
            <person name="Rokhsar D.S."/>
        </authorList>
    </citation>
    <scope>NUCLEOTIDE SEQUENCE [LARGE SCALE GENOMIC DNA]</scope>
    <source>
        <strain evidence="7">CH2 X CH6</strain>
    </source>
</reference>
<dbReference type="GO" id="GO:0016020">
    <property type="term" value="C:membrane"/>
    <property type="evidence" value="ECO:0007669"/>
    <property type="project" value="UniProtKB-SubCell"/>
</dbReference>
<evidence type="ECO:0000313" key="7">
    <source>
        <dbReference type="Proteomes" id="UP000001593"/>
    </source>
</evidence>
<dbReference type="InterPro" id="IPR003439">
    <property type="entry name" value="ABC_transporter-like_ATP-bd"/>
</dbReference>
<dbReference type="Gene3D" id="3.40.50.300">
    <property type="entry name" value="P-loop containing nucleotide triphosphate hydrolases"/>
    <property type="match status" value="1"/>
</dbReference>
<dbReference type="Proteomes" id="UP000001593">
    <property type="component" value="Unassembled WGS sequence"/>
</dbReference>
<dbReference type="InterPro" id="IPR017871">
    <property type="entry name" value="ABC_transporter-like_CS"/>
</dbReference>
<dbReference type="GO" id="GO:0005524">
    <property type="term" value="F:ATP binding"/>
    <property type="evidence" value="ECO:0007669"/>
    <property type="project" value="UniProtKB-KW"/>
</dbReference>
<dbReference type="PROSITE" id="PS00211">
    <property type="entry name" value="ABC_TRANSPORTER_1"/>
    <property type="match status" value="1"/>
</dbReference>
<sequence length="159" mass="17173">EDDDVTLRGIKLKAVCDDLVIITGPVGGGKSSLLLSILGEIPLISGSISVRGRIAYFPQIPFGKQMEEERYNKVLEVCGLVSDLSLFPRGDLTVIGQRGASLSGGQQSRVSLARAVYADVEIYLLDNPFSSLDSKVGQDILNECIQRALSNKLKILVTH</sequence>
<dbReference type="PANTHER" id="PTHR24223">
    <property type="entry name" value="ATP-BINDING CASSETTE SUB-FAMILY C"/>
    <property type="match status" value="1"/>
</dbReference>
<gene>
    <name evidence="6" type="ORF">NEMVEDRAFT_v1g147624</name>
</gene>
<dbReference type="EMBL" id="DS471479">
    <property type="protein sequence ID" value="EDO28504.1"/>
    <property type="molecule type" value="Genomic_DNA"/>
</dbReference>
<protein>
    <recommendedName>
        <fullName evidence="5">ABC transporter domain-containing protein</fullName>
    </recommendedName>
</protein>
<dbReference type="InParanoid" id="A7T6A0"/>
<dbReference type="InterPro" id="IPR027417">
    <property type="entry name" value="P-loop_NTPase"/>
</dbReference>
<feature type="domain" description="ABC transporter" evidence="5">
    <location>
        <begin position="7"/>
        <end position="129"/>
    </location>
</feature>
<dbReference type="Pfam" id="PF00005">
    <property type="entry name" value="ABC_tran"/>
    <property type="match status" value="1"/>
</dbReference>
<evidence type="ECO:0000256" key="1">
    <source>
        <dbReference type="ARBA" id="ARBA00004141"/>
    </source>
</evidence>
<dbReference type="PANTHER" id="PTHR24223:SF456">
    <property type="entry name" value="MULTIDRUG RESISTANCE-ASSOCIATED PROTEIN LETHAL(2)03659"/>
    <property type="match status" value="1"/>
</dbReference>
<evidence type="ECO:0000256" key="3">
    <source>
        <dbReference type="ARBA" id="ARBA00022741"/>
    </source>
</evidence>
<dbReference type="InterPro" id="IPR050173">
    <property type="entry name" value="ABC_transporter_C-like"/>
</dbReference>
<feature type="non-terminal residue" evidence="6">
    <location>
        <position position="1"/>
    </location>
</feature>
<dbReference type="AlphaFoldDB" id="A7T6A0"/>
<evidence type="ECO:0000256" key="2">
    <source>
        <dbReference type="ARBA" id="ARBA00009726"/>
    </source>
</evidence>
<dbReference type="OMA" id="PHRENTE"/>
<keyword evidence="3" id="KW-0547">Nucleotide-binding</keyword>
<dbReference type="HOGENOM" id="CLU_000604_28_0_1"/>
<comment type="subcellular location">
    <subcellularLocation>
        <location evidence="1">Membrane</location>
        <topology evidence="1">Multi-pass membrane protein</topology>
    </subcellularLocation>
</comment>
<keyword evidence="4" id="KW-0067">ATP-binding</keyword>
<dbReference type="STRING" id="45351.A7T6A0"/>
<evidence type="ECO:0000259" key="5">
    <source>
        <dbReference type="Pfam" id="PF00005"/>
    </source>
</evidence>
<dbReference type="eggNOG" id="KOG0054">
    <property type="taxonomic scope" value="Eukaryota"/>
</dbReference>
<dbReference type="SUPFAM" id="SSF52540">
    <property type="entry name" value="P-loop containing nucleoside triphosphate hydrolases"/>
    <property type="match status" value="1"/>
</dbReference>
<dbReference type="GO" id="GO:0016887">
    <property type="term" value="F:ATP hydrolysis activity"/>
    <property type="evidence" value="ECO:0007669"/>
    <property type="project" value="InterPro"/>
</dbReference>
<evidence type="ECO:0000256" key="4">
    <source>
        <dbReference type="ARBA" id="ARBA00022840"/>
    </source>
</evidence>
<proteinExistence type="inferred from homology"/>
<dbReference type="PhylomeDB" id="A7T6A0"/>
<comment type="similarity">
    <text evidence="2">Belongs to the ABC transporter superfamily. ABCC family. Conjugate transporter (TC 3.A.1.208) subfamily.</text>
</comment>
<evidence type="ECO:0000313" key="6">
    <source>
        <dbReference type="EMBL" id="EDO28504.1"/>
    </source>
</evidence>